<dbReference type="PRINTS" id="PR00145">
    <property type="entry name" value="ARGSUCLYASE"/>
</dbReference>
<proteinExistence type="predicted"/>
<keyword evidence="3" id="KW-0055">Arginine biosynthesis</keyword>
<accession>A0A849ACM1</accession>
<evidence type="ECO:0000256" key="3">
    <source>
        <dbReference type="ARBA" id="ARBA00022571"/>
    </source>
</evidence>
<keyword evidence="3" id="KW-0028">Amino-acid biosynthesis</keyword>
<dbReference type="InterPro" id="IPR009049">
    <property type="entry name" value="Argininosuccinate_lyase"/>
</dbReference>
<name>A0A849ACM1_9ACTN</name>
<dbReference type="GO" id="GO:0042450">
    <property type="term" value="P:L-arginine biosynthetic process via ornithine"/>
    <property type="evidence" value="ECO:0007669"/>
    <property type="project" value="InterPro"/>
</dbReference>
<organism evidence="6 7">
    <name type="scientific">Nakamurella aerolata</name>
    <dbReference type="NCBI Taxonomy" id="1656892"/>
    <lineage>
        <taxon>Bacteria</taxon>
        <taxon>Bacillati</taxon>
        <taxon>Actinomycetota</taxon>
        <taxon>Actinomycetes</taxon>
        <taxon>Nakamurellales</taxon>
        <taxon>Nakamurellaceae</taxon>
        <taxon>Nakamurella</taxon>
    </lineage>
</organism>
<dbReference type="Gene3D" id="1.10.40.30">
    <property type="entry name" value="Fumarase/aspartase (C-terminal domain)"/>
    <property type="match status" value="1"/>
</dbReference>
<dbReference type="Pfam" id="PF00206">
    <property type="entry name" value="Lyase_1"/>
    <property type="match status" value="1"/>
</dbReference>
<comment type="caution">
    <text evidence="6">The sequence shown here is derived from an EMBL/GenBank/DDBJ whole genome shotgun (WGS) entry which is preliminary data.</text>
</comment>
<dbReference type="Proteomes" id="UP000562984">
    <property type="component" value="Unassembled WGS sequence"/>
</dbReference>
<dbReference type="InterPro" id="IPR022761">
    <property type="entry name" value="Fumarate_lyase_N"/>
</dbReference>
<dbReference type="RefSeq" id="WP_171201035.1">
    <property type="nucleotide sequence ID" value="NZ_JABEND010000012.1"/>
</dbReference>
<dbReference type="PANTHER" id="PTHR43814">
    <property type="entry name" value="ARGININOSUCCINATE LYASE"/>
    <property type="match status" value="1"/>
</dbReference>
<evidence type="ECO:0000256" key="1">
    <source>
        <dbReference type="ARBA" id="ARBA00004941"/>
    </source>
</evidence>
<dbReference type="EMBL" id="JABEND010000012">
    <property type="protein sequence ID" value="NNG37336.1"/>
    <property type="molecule type" value="Genomic_DNA"/>
</dbReference>
<dbReference type="GO" id="GO:0005829">
    <property type="term" value="C:cytosol"/>
    <property type="evidence" value="ECO:0007669"/>
    <property type="project" value="TreeGrafter"/>
</dbReference>
<dbReference type="InterPro" id="IPR008948">
    <property type="entry name" value="L-Aspartase-like"/>
</dbReference>
<gene>
    <name evidence="6" type="ORF">HKD39_16845</name>
</gene>
<sequence>MGSGGSPSPPEQLTGRIAAAPNALLDEYVLGPQFVYEAAHLVPAYVAVERALAAEARRIGALPADQADAVDAALASIDPDDLQPHRGGNFSDMAFAIEQAVQQRLSVPAPLWHVDRSRNDLQATAQRWYGRERIRTTAGLLLRVAGGLLDRAGQHLDDPMPGQTHLQAAQVISPGFVLSAFAAELLDSQRRLRAAYREVDLCPLGAGAMAGSELPWDRSRLAAALGFSGPVPHALSAVASRGWVLAAAGALSDLGVVVSRFVTDLMAWSSGAYQWMSLPDELAGISSAMPQKKNFPVLERIRGRSGHLTAGYLDVAVGQRNTSYTNLVEVSKEASASLPQLWWNAESMLLLLDLVIRQLEFDTAAMRRACDDDFLGGFALANGLALQFGLPWRTAQVVAGKYIVACLESGQRGPDVELLRGLIHAHRDSGGGAAAEPSTADVLELLRQTRDTDAALAAKITAGGTSPASMWALLNELDRDRTEAVRWWDRAAPSAGGAR</sequence>
<feature type="domain" description="Fumarate lyase N-terminal" evidence="5">
    <location>
        <begin position="93"/>
        <end position="306"/>
    </location>
</feature>
<dbReference type="EC" id="4.3.2.1" evidence="2"/>
<dbReference type="AlphaFoldDB" id="A0A849ACM1"/>
<dbReference type="GO" id="GO:0004056">
    <property type="term" value="F:argininosuccinate lyase activity"/>
    <property type="evidence" value="ECO:0007669"/>
    <property type="project" value="UniProtKB-EC"/>
</dbReference>
<dbReference type="SUPFAM" id="SSF48557">
    <property type="entry name" value="L-aspartase-like"/>
    <property type="match status" value="1"/>
</dbReference>
<comment type="pathway">
    <text evidence="1">Amino-acid biosynthesis; L-arginine biosynthesis; L-arginine from L-ornithine and carbamoyl phosphate: step 3/3.</text>
</comment>
<dbReference type="PANTHER" id="PTHR43814:SF1">
    <property type="entry name" value="ARGININOSUCCINATE LYASE"/>
    <property type="match status" value="1"/>
</dbReference>
<evidence type="ECO:0000256" key="2">
    <source>
        <dbReference type="ARBA" id="ARBA00012338"/>
    </source>
</evidence>
<evidence type="ECO:0000259" key="5">
    <source>
        <dbReference type="Pfam" id="PF00206"/>
    </source>
</evidence>
<protein>
    <recommendedName>
        <fullName evidence="2">argininosuccinate lyase</fullName>
        <ecNumber evidence="2">4.3.2.1</ecNumber>
    </recommendedName>
</protein>
<dbReference type="Gene3D" id="1.20.200.10">
    <property type="entry name" value="Fumarase/aspartase (Central domain)"/>
    <property type="match status" value="1"/>
</dbReference>
<reference evidence="6 7" key="1">
    <citation type="submission" date="2020-05" db="EMBL/GenBank/DDBJ databases">
        <title>Nakamurella sp. DB0629 isolated from air conditioner.</title>
        <authorList>
            <person name="Kim D.H."/>
            <person name="Kim D.-U."/>
        </authorList>
    </citation>
    <scope>NUCLEOTIDE SEQUENCE [LARGE SCALE GENOMIC DNA]</scope>
    <source>
        <strain evidence="6 7">DB0629</strain>
    </source>
</reference>
<evidence type="ECO:0000256" key="4">
    <source>
        <dbReference type="ARBA" id="ARBA00023239"/>
    </source>
</evidence>
<dbReference type="InterPro" id="IPR000362">
    <property type="entry name" value="Fumarate_lyase_fam"/>
</dbReference>
<keyword evidence="4 6" id="KW-0456">Lyase</keyword>
<keyword evidence="7" id="KW-1185">Reference proteome</keyword>
<evidence type="ECO:0000313" key="6">
    <source>
        <dbReference type="EMBL" id="NNG37336.1"/>
    </source>
</evidence>
<dbReference type="InterPro" id="IPR024083">
    <property type="entry name" value="Fumarase/histidase_N"/>
</dbReference>
<dbReference type="UniPathway" id="UPA00068">
    <property type="reaction ID" value="UER00114"/>
</dbReference>
<dbReference type="PRINTS" id="PR00149">
    <property type="entry name" value="FUMRATELYASE"/>
</dbReference>
<dbReference type="Gene3D" id="1.10.275.10">
    <property type="entry name" value="Fumarase/aspartase (N-terminal domain)"/>
    <property type="match status" value="1"/>
</dbReference>
<evidence type="ECO:0000313" key="7">
    <source>
        <dbReference type="Proteomes" id="UP000562984"/>
    </source>
</evidence>